<dbReference type="InterPro" id="IPR032319">
    <property type="entry name" value="CLP1_P"/>
</dbReference>
<dbReference type="Pfam" id="PF16573">
    <property type="entry name" value="CLP1_N"/>
    <property type="match status" value="1"/>
</dbReference>
<dbReference type="GO" id="GO:0051731">
    <property type="term" value="F:polynucleotide 5'-hydroxyl-kinase activity"/>
    <property type="evidence" value="ECO:0007669"/>
    <property type="project" value="InterPro"/>
</dbReference>
<evidence type="ECO:0000256" key="1">
    <source>
        <dbReference type="ARBA" id="ARBA00022741"/>
    </source>
</evidence>
<dbReference type="EMBL" id="CAEX01002004">
    <property type="protein sequence ID" value="CCD18832.1"/>
    <property type="molecule type" value="Genomic_DNA"/>
</dbReference>
<evidence type="ECO:0000313" key="6">
    <source>
        <dbReference type="Proteomes" id="UP000009027"/>
    </source>
</evidence>
<dbReference type="InterPro" id="IPR045116">
    <property type="entry name" value="Clp1/Grc3"/>
</dbReference>
<dbReference type="InterPro" id="IPR027417">
    <property type="entry name" value="P-loop_NTPase"/>
</dbReference>
<keyword evidence="6" id="KW-1185">Reference proteome</keyword>
<dbReference type="GO" id="GO:0006388">
    <property type="term" value="P:tRNA splicing, via endonucleolytic cleavage and ligation"/>
    <property type="evidence" value="ECO:0007669"/>
    <property type="project" value="TreeGrafter"/>
</dbReference>
<keyword evidence="2" id="KW-0067">ATP-binding</keyword>
<organism evidence="5 6">
    <name type="scientific">Trypanosoma vivax (strain Y486)</name>
    <dbReference type="NCBI Taxonomy" id="1055687"/>
    <lineage>
        <taxon>Eukaryota</taxon>
        <taxon>Discoba</taxon>
        <taxon>Euglenozoa</taxon>
        <taxon>Kinetoplastea</taxon>
        <taxon>Metakinetoplastina</taxon>
        <taxon>Trypanosomatida</taxon>
        <taxon>Trypanosomatidae</taxon>
        <taxon>Trypanosoma</taxon>
        <taxon>Duttonella</taxon>
    </lineage>
</organism>
<dbReference type="VEuPathDB" id="TriTrypDB:TvY486_0015340"/>
<dbReference type="AlphaFoldDB" id="F9WMS0"/>
<dbReference type="Pfam" id="PF16575">
    <property type="entry name" value="CLP1_P"/>
    <property type="match status" value="1"/>
</dbReference>
<dbReference type="PANTHER" id="PTHR12755">
    <property type="entry name" value="CLEAVAGE/POLYADENYLATION FACTOR IA SUBUNIT CLP1P"/>
    <property type="match status" value="1"/>
</dbReference>
<gene>
    <name evidence="5" type="ORF">TvY486_0015340</name>
</gene>
<dbReference type="GO" id="GO:0005634">
    <property type="term" value="C:nucleus"/>
    <property type="evidence" value="ECO:0007669"/>
    <property type="project" value="TreeGrafter"/>
</dbReference>
<feature type="domain" description="Clp1 P-loop" evidence="4">
    <location>
        <begin position="136"/>
        <end position="304"/>
    </location>
</feature>
<dbReference type="InterPro" id="IPR032324">
    <property type="entry name" value="Clp1_N"/>
</dbReference>
<accession>F9WMS0</accession>
<feature type="domain" description="Clp1 N-terminal" evidence="3">
    <location>
        <begin position="11"/>
        <end position="112"/>
    </location>
</feature>
<proteinExistence type="predicted"/>
<protein>
    <submittedName>
        <fullName evidence="5">Uncharacterized protein</fullName>
    </submittedName>
</protein>
<reference evidence="5 6" key="1">
    <citation type="journal article" date="2012" name="Proc. Natl. Acad. Sci. U.S.A.">
        <title>Antigenic diversity is generated by distinct evolutionary mechanisms in African trypanosome species.</title>
        <authorList>
            <person name="Jackson A.P."/>
            <person name="Berry A."/>
            <person name="Aslett M."/>
            <person name="Allison H.C."/>
            <person name="Burton P."/>
            <person name="Vavrova-Anderson J."/>
            <person name="Brown R."/>
            <person name="Browne H."/>
            <person name="Corton N."/>
            <person name="Hauser H."/>
            <person name="Gamble J."/>
            <person name="Gilderthorp R."/>
            <person name="Marcello L."/>
            <person name="McQuillan J."/>
            <person name="Otto T.D."/>
            <person name="Quail M.A."/>
            <person name="Sanders M.J."/>
            <person name="van Tonder A."/>
            <person name="Ginger M.L."/>
            <person name="Field M.C."/>
            <person name="Barry J.D."/>
            <person name="Hertz-Fowler C."/>
            <person name="Berriman M."/>
        </authorList>
    </citation>
    <scope>NUCLEOTIDE SEQUENCE</scope>
    <source>
        <strain evidence="5 6">Y486</strain>
    </source>
</reference>
<dbReference type="PANTHER" id="PTHR12755:SF4">
    <property type="entry name" value="POLYRIBONUCLEOTIDE 5'-HYDROXYL-KINASE CLP1 P-LOOP DOMAIN-CONTAINING PROTEIN"/>
    <property type="match status" value="1"/>
</dbReference>
<evidence type="ECO:0000313" key="5">
    <source>
        <dbReference type="EMBL" id="CCD18832.1"/>
    </source>
</evidence>
<dbReference type="GO" id="GO:0005524">
    <property type="term" value="F:ATP binding"/>
    <property type="evidence" value="ECO:0007669"/>
    <property type="project" value="UniProtKB-KW"/>
</dbReference>
<name>F9WMS0_TRYVY</name>
<dbReference type="Gene3D" id="3.40.50.300">
    <property type="entry name" value="P-loop containing nucleotide triphosphate hydrolases"/>
    <property type="match status" value="1"/>
</dbReference>
<dbReference type="Proteomes" id="UP000009027">
    <property type="component" value="Unassembled WGS sequence"/>
</dbReference>
<keyword evidence="1" id="KW-0547">Nucleotide-binding</keyword>
<evidence type="ECO:0000256" key="2">
    <source>
        <dbReference type="ARBA" id="ARBA00022840"/>
    </source>
</evidence>
<sequence>MTSIQQANFRLGSGSELVVVVPFEMERCIASLKVISTGGNSEPRVDILGAPAIVDVPYNLVPGAVFTVFAWSNATIHIEGPKQLIMNCFRSTTPPSSRHIVEYHCIIHNARIIADKQNNFGPMILICGRNGTENHAVARTLCSYAARTGWAPQLVDLDCGGCQMLGAPSTVCSAVIEYPITIDEELTTGPLSIGFFVGSTECQTKSGPCEWSMLAPYTHYCGQLLSCVSERVARHRGNVSGSSGAVIVLPELKGTSGLLFIEDLLRRFNISHVLCIGDDFLFCGIQSRIPKLRDAISSRSAVLPRIDRISSCPHFPSTNTRPDHISSIIEKYFFGSGFTDLQPSEVNKRYSSIEIFLLKDLDGQTVLTSVLQDSLEGIVGCVGALFEYSKIREKDKLSVTHFALARIQSFDANGVNLLISTHSSLPEKLVLIIGTFRWVTS</sequence>
<evidence type="ECO:0000259" key="4">
    <source>
        <dbReference type="Pfam" id="PF16575"/>
    </source>
</evidence>
<evidence type="ECO:0000259" key="3">
    <source>
        <dbReference type="Pfam" id="PF16573"/>
    </source>
</evidence>